<keyword evidence="1" id="KW-0378">Hydrolase</keyword>
<dbReference type="SUPFAM" id="SSF89550">
    <property type="entry name" value="PHP domain-like"/>
    <property type="match status" value="1"/>
</dbReference>
<keyword evidence="1" id="KW-0547">Nucleotide-binding</keyword>
<organism evidence="1 2">
    <name type="scientific">Mediterraneibacter gnavus</name>
    <name type="common">Ruminococcus gnavus</name>
    <dbReference type="NCBI Taxonomy" id="33038"/>
    <lineage>
        <taxon>Bacteria</taxon>
        <taxon>Bacillati</taxon>
        <taxon>Bacillota</taxon>
        <taxon>Clostridia</taxon>
        <taxon>Lachnospirales</taxon>
        <taxon>Lachnospiraceae</taxon>
        <taxon>Mediterraneibacter</taxon>
    </lineage>
</organism>
<keyword evidence="1" id="KW-0347">Helicase</keyword>
<keyword evidence="1" id="KW-0067">ATP-binding</keyword>
<dbReference type="InterPro" id="IPR016195">
    <property type="entry name" value="Pol/histidinol_Pase-like"/>
</dbReference>
<proteinExistence type="predicted"/>
<name>A0A2N5NGL3_MEDGN</name>
<evidence type="ECO:0000313" key="1">
    <source>
        <dbReference type="EMBL" id="PLT54000.1"/>
    </source>
</evidence>
<dbReference type="GO" id="GO:0004386">
    <property type="term" value="F:helicase activity"/>
    <property type="evidence" value="ECO:0007669"/>
    <property type="project" value="UniProtKB-KW"/>
</dbReference>
<evidence type="ECO:0000313" key="2">
    <source>
        <dbReference type="Proteomes" id="UP000234849"/>
    </source>
</evidence>
<dbReference type="CDD" id="cd19067">
    <property type="entry name" value="PfuEndoQ-like"/>
    <property type="match status" value="1"/>
</dbReference>
<protein>
    <submittedName>
        <fullName evidence="1">DNA helicase UvrD</fullName>
    </submittedName>
</protein>
<dbReference type="EMBL" id="NIHM01000015">
    <property type="protein sequence ID" value="PLT54000.1"/>
    <property type="molecule type" value="Genomic_DNA"/>
</dbReference>
<accession>A0A2N5NGL3</accession>
<gene>
    <name evidence="1" type="ORF">CDL18_11190</name>
</gene>
<sequence>MYIADLHTHSRYSRATSKECTPEYLDLWARRKGIHLIGSGDFTHPAWREELKEKLKPTEDGFYVLKKEYRIQDGNTPDHMIPRFVITGEISSIYKKYDKVRKVHSLLILPGLKAAENLSEKLEVIGNLHSDGRPILGLDCRDLLEIMLEATPDGMYVPAHIWTPHFSMFGAFSGFDTVEECFGDLSSHIHAVETGLSSDPPMNWRVSMLDRFQLISNSDAHSPAKLGREATLLDIDWSYEGLRGAIQNGSGLAGTIEFFPEEGKYHMDGHRKCNLCLTPMETETYQGKCPVCGRKITIGVSHRIEQLADRAEGFVKEGANGFESLVPLPEVISACVGVSSRSKKVQKEYEQMLRMIGPEFEILRTVPLEEIRQKSGFLIAEGIERLRNGEVERIPGFDGEYGTIKLFQPYELEEVDRQR</sequence>
<reference evidence="1 2" key="1">
    <citation type="journal article" date="2017" name="Genome Med.">
        <title>A novel Ruminococcus gnavus clade enriched in inflammatory bowel disease patients.</title>
        <authorList>
            <person name="Hall A.B."/>
            <person name="Yassour M."/>
            <person name="Sauk J."/>
            <person name="Garner A."/>
            <person name="Jiang X."/>
            <person name="Arthur T."/>
            <person name="Lagoudas G.K."/>
            <person name="Vatanen T."/>
            <person name="Fornelos N."/>
            <person name="Wilson R."/>
            <person name="Bertha M."/>
            <person name="Cohen M."/>
            <person name="Garber J."/>
            <person name="Khalili H."/>
            <person name="Gevers D."/>
            <person name="Ananthakrishnan A.N."/>
            <person name="Kugathasan S."/>
            <person name="Lander E.S."/>
            <person name="Blainey P."/>
            <person name="Vlamakis H."/>
            <person name="Xavier R.J."/>
            <person name="Huttenhower C."/>
        </authorList>
    </citation>
    <scope>NUCLEOTIDE SEQUENCE [LARGE SCALE GENOMIC DNA]</scope>
    <source>
        <strain evidence="1 2">RJX1118</strain>
    </source>
</reference>
<dbReference type="PANTHER" id="PTHR40084">
    <property type="entry name" value="PHOSPHOHYDROLASE, PHP FAMILY"/>
    <property type="match status" value="1"/>
</dbReference>
<dbReference type="Gene3D" id="3.20.20.140">
    <property type="entry name" value="Metal-dependent hydrolases"/>
    <property type="match status" value="1"/>
</dbReference>
<dbReference type="Proteomes" id="UP000234849">
    <property type="component" value="Unassembled WGS sequence"/>
</dbReference>
<comment type="caution">
    <text evidence="1">The sequence shown here is derived from an EMBL/GenBank/DDBJ whole genome shotgun (WGS) entry which is preliminary data.</text>
</comment>
<dbReference type="PANTHER" id="PTHR40084:SF1">
    <property type="entry name" value="PHOSPHOTRANSFERASE"/>
    <property type="match status" value="1"/>
</dbReference>
<dbReference type="AlphaFoldDB" id="A0A2N5NGL3"/>